<name>A0A3N4H1X9_9ACTN</name>
<accession>A0A3N4H1X9</accession>
<dbReference type="EMBL" id="RKMH01000004">
    <property type="protein sequence ID" value="RPA64820.1"/>
    <property type="molecule type" value="Genomic_DNA"/>
</dbReference>
<dbReference type="RefSeq" id="WP_123927200.1">
    <property type="nucleotide sequence ID" value="NZ_JBPSDP010000004.1"/>
</dbReference>
<reference evidence="1 2" key="1">
    <citation type="submission" date="2018-11" db="EMBL/GenBank/DDBJ databases">
        <title>Draft genome sequence of Gordonia sp. RS15-1S isolated from rice stems.</title>
        <authorList>
            <person name="Muangham S."/>
        </authorList>
    </citation>
    <scope>NUCLEOTIDE SEQUENCE [LARGE SCALE GENOMIC DNA]</scope>
    <source>
        <strain evidence="1 2">RS15-1S</strain>
    </source>
</reference>
<evidence type="ECO:0000313" key="2">
    <source>
        <dbReference type="Proteomes" id="UP000267536"/>
    </source>
</evidence>
<dbReference type="AlphaFoldDB" id="A0A3N4H1X9"/>
<keyword evidence="2" id="KW-1185">Reference proteome</keyword>
<organism evidence="1 2">
    <name type="scientific">Gordonia oryzae</name>
    <dbReference type="NCBI Taxonomy" id="2487349"/>
    <lineage>
        <taxon>Bacteria</taxon>
        <taxon>Bacillati</taxon>
        <taxon>Actinomycetota</taxon>
        <taxon>Actinomycetes</taxon>
        <taxon>Mycobacteriales</taxon>
        <taxon>Gordoniaceae</taxon>
        <taxon>Gordonia</taxon>
    </lineage>
</organism>
<sequence>MDSSLNIEDRRQWFRSLSAERLRDIGPTRVEPEELTGEETSMVPAAWSDALSDLSVVSDLWRAHAPTMPRIPQWLDRSLIGVFLARTRMPVVDPMIGDPLTDVANVITLKYVVPDGLDLDDHAATVVMSGGPPWTGDLPDYWESMAAATGDLVTGLHNGFYGTDFPCLIPIQGFHSAYDHWDRPDPTTFREADGSPTKQPPDLHELVVVADRGPVVALDPARNDGTGWYGDLDGGFTQTSIAFRMENMVAYSAGAHFYDSIFA</sequence>
<evidence type="ECO:0000313" key="1">
    <source>
        <dbReference type="EMBL" id="RPA64820.1"/>
    </source>
</evidence>
<protein>
    <submittedName>
        <fullName evidence="1">Uncharacterized protein</fullName>
    </submittedName>
</protein>
<comment type="caution">
    <text evidence="1">The sequence shown here is derived from an EMBL/GenBank/DDBJ whole genome shotgun (WGS) entry which is preliminary data.</text>
</comment>
<dbReference type="Proteomes" id="UP000267536">
    <property type="component" value="Unassembled WGS sequence"/>
</dbReference>
<gene>
    <name evidence="1" type="ORF">EF294_06840</name>
</gene>
<proteinExistence type="predicted"/>